<dbReference type="AlphaFoldDB" id="X1N2X0"/>
<gene>
    <name evidence="1" type="ORF">S06H3_08993</name>
</gene>
<reference evidence="1" key="1">
    <citation type="journal article" date="2014" name="Front. Microbiol.">
        <title>High frequency of phylogenetically diverse reductive dehalogenase-homologous genes in deep subseafloor sedimentary metagenomes.</title>
        <authorList>
            <person name="Kawai M."/>
            <person name="Futagami T."/>
            <person name="Toyoda A."/>
            <person name="Takaki Y."/>
            <person name="Nishi S."/>
            <person name="Hori S."/>
            <person name="Arai W."/>
            <person name="Tsubouchi T."/>
            <person name="Morono Y."/>
            <person name="Uchiyama I."/>
            <person name="Ito T."/>
            <person name="Fujiyama A."/>
            <person name="Inagaki F."/>
            <person name="Takami H."/>
        </authorList>
    </citation>
    <scope>NUCLEOTIDE SEQUENCE</scope>
    <source>
        <strain evidence="1">Expedition CK06-06</strain>
    </source>
</reference>
<name>X1N2X0_9ZZZZ</name>
<dbReference type="EMBL" id="BARV01003884">
    <property type="protein sequence ID" value="GAI12934.1"/>
    <property type="molecule type" value="Genomic_DNA"/>
</dbReference>
<proteinExistence type="predicted"/>
<evidence type="ECO:0000313" key="1">
    <source>
        <dbReference type="EMBL" id="GAI12934.1"/>
    </source>
</evidence>
<protein>
    <submittedName>
        <fullName evidence="1">Uncharacterized protein</fullName>
    </submittedName>
</protein>
<feature type="non-terminal residue" evidence="1">
    <location>
        <position position="1"/>
    </location>
</feature>
<organism evidence="1">
    <name type="scientific">marine sediment metagenome</name>
    <dbReference type="NCBI Taxonomy" id="412755"/>
    <lineage>
        <taxon>unclassified sequences</taxon>
        <taxon>metagenomes</taxon>
        <taxon>ecological metagenomes</taxon>
    </lineage>
</organism>
<accession>X1N2X0</accession>
<sequence>RSWFLVKDFQNYEGKGLVDEEMGWGVVIDKG</sequence>
<comment type="caution">
    <text evidence="1">The sequence shown here is derived from an EMBL/GenBank/DDBJ whole genome shotgun (WGS) entry which is preliminary data.</text>
</comment>